<dbReference type="VEuPathDB" id="FungiDB:ASPCADRAFT_60555"/>
<keyword evidence="3" id="KW-1185">Reference proteome</keyword>
<evidence type="ECO:0000256" key="1">
    <source>
        <dbReference type="SAM" id="MobiDB-lite"/>
    </source>
</evidence>
<dbReference type="CDD" id="cd10170">
    <property type="entry name" value="ASKHA_NBD_HSP70"/>
    <property type="match status" value="1"/>
</dbReference>
<feature type="non-terminal residue" evidence="2">
    <location>
        <position position="1"/>
    </location>
</feature>
<dbReference type="PANTHER" id="PTHR42749:SF1">
    <property type="entry name" value="CELL SHAPE-DETERMINING PROTEIN MREB"/>
    <property type="match status" value="1"/>
</dbReference>
<accession>A0A1R3R618</accession>
<dbReference type="Proteomes" id="UP000188318">
    <property type="component" value="Unassembled WGS sequence"/>
</dbReference>
<sequence length="358" mass="38882">WQIPSVIAYDEEGRVLWGHEAMSQRNPYTWSKLLVDGSPAVDVPGDNLRGVLGGRFGRGANKPVAEVVGDFLGALRPHILDRLRMHTPQPLVEWRITTPYCWSPQGREVFRAAVERAGFATHGPVSYLSEAEAAAQWVASQLKAPNHLQLQAGDRLIVCDAGGATIDTATLEVGNVVDGRPQGFQVVGQPESVRHGGVDVDSALMELIRTARQSPNLIRAGRPAYLTHQAIIEVKETFTGDDRPRTVQVHQTRSISQHTFQPGDLAGAFDPVLRSMSRLIHAQAAQVLEQRPPTGTTFVILTGGVSKSTYVRAQLGQILGDAFSLLPPLEDPYVSPYLSPPPPAPSRKPRPSSPALPH</sequence>
<feature type="compositionally biased region" description="Pro residues" evidence="1">
    <location>
        <begin position="338"/>
        <end position="358"/>
    </location>
</feature>
<dbReference type="Gene3D" id="3.30.420.40">
    <property type="match status" value="2"/>
</dbReference>
<evidence type="ECO:0000313" key="3">
    <source>
        <dbReference type="Proteomes" id="UP000188318"/>
    </source>
</evidence>
<dbReference type="OMA" id="WGHEAMS"/>
<gene>
    <name evidence="2" type="ORF">ASPCADRAFT_60555</name>
</gene>
<name>A0A1R3R618_ASPC5</name>
<proteinExistence type="predicted"/>
<dbReference type="InterPro" id="IPR043129">
    <property type="entry name" value="ATPase_NBD"/>
</dbReference>
<dbReference type="PANTHER" id="PTHR42749">
    <property type="entry name" value="CELL SHAPE-DETERMINING PROTEIN MREB"/>
    <property type="match status" value="1"/>
</dbReference>
<evidence type="ECO:0008006" key="4">
    <source>
        <dbReference type="Google" id="ProtNLM"/>
    </source>
</evidence>
<evidence type="ECO:0000313" key="2">
    <source>
        <dbReference type="EMBL" id="OOF89917.1"/>
    </source>
</evidence>
<dbReference type="Gene3D" id="3.90.640.10">
    <property type="entry name" value="Actin, Chain A, domain 4"/>
    <property type="match status" value="1"/>
</dbReference>
<dbReference type="EMBL" id="KV907649">
    <property type="protein sequence ID" value="OOF89917.1"/>
    <property type="molecule type" value="Genomic_DNA"/>
</dbReference>
<dbReference type="OrthoDB" id="2394218at2759"/>
<dbReference type="STRING" id="602072.A0A1R3R618"/>
<reference evidence="3" key="1">
    <citation type="journal article" date="2017" name="Genome Biol.">
        <title>Comparative genomics reveals high biological diversity and specific adaptations in the industrially and medically important fungal genus Aspergillus.</title>
        <authorList>
            <person name="de Vries R.P."/>
            <person name="Riley R."/>
            <person name="Wiebenga A."/>
            <person name="Aguilar-Osorio G."/>
            <person name="Amillis S."/>
            <person name="Uchima C.A."/>
            <person name="Anderluh G."/>
            <person name="Asadollahi M."/>
            <person name="Askin M."/>
            <person name="Barry K."/>
            <person name="Battaglia E."/>
            <person name="Bayram O."/>
            <person name="Benocci T."/>
            <person name="Braus-Stromeyer S.A."/>
            <person name="Caldana C."/>
            <person name="Canovas D."/>
            <person name="Cerqueira G.C."/>
            <person name="Chen F."/>
            <person name="Chen W."/>
            <person name="Choi C."/>
            <person name="Clum A."/>
            <person name="Dos Santos R.A."/>
            <person name="Damasio A.R."/>
            <person name="Diallinas G."/>
            <person name="Emri T."/>
            <person name="Fekete E."/>
            <person name="Flipphi M."/>
            <person name="Freyberg S."/>
            <person name="Gallo A."/>
            <person name="Gournas C."/>
            <person name="Habgood R."/>
            <person name="Hainaut M."/>
            <person name="Harispe M.L."/>
            <person name="Henrissat B."/>
            <person name="Hilden K.S."/>
            <person name="Hope R."/>
            <person name="Hossain A."/>
            <person name="Karabika E."/>
            <person name="Karaffa L."/>
            <person name="Karanyi Z."/>
            <person name="Krasevec N."/>
            <person name="Kuo A."/>
            <person name="Kusch H."/>
            <person name="LaButti K."/>
            <person name="Lagendijk E.L."/>
            <person name="Lapidus A."/>
            <person name="Levasseur A."/>
            <person name="Lindquist E."/>
            <person name="Lipzen A."/>
            <person name="Logrieco A.F."/>
            <person name="MacCabe A."/>
            <person name="Maekelae M.R."/>
            <person name="Malavazi I."/>
            <person name="Melin P."/>
            <person name="Meyer V."/>
            <person name="Mielnichuk N."/>
            <person name="Miskei M."/>
            <person name="Molnar A.P."/>
            <person name="Mule G."/>
            <person name="Ngan C.Y."/>
            <person name="Orejas M."/>
            <person name="Orosz E."/>
            <person name="Ouedraogo J.P."/>
            <person name="Overkamp K.M."/>
            <person name="Park H.-S."/>
            <person name="Perrone G."/>
            <person name="Piumi F."/>
            <person name="Punt P.J."/>
            <person name="Ram A.F."/>
            <person name="Ramon A."/>
            <person name="Rauscher S."/>
            <person name="Record E."/>
            <person name="Riano-Pachon D.M."/>
            <person name="Robert V."/>
            <person name="Roehrig J."/>
            <person name="Ruller R."/>
            <person name="Salamov A."/>
            <person name="Salih N.S."/>
            <person name="Samson R.A."/>
            <person name="Sandor E."/>
            <person name="Sanguinetti M."/>
            <person name="Schuetze T."/>
            <person name="Sepcic K."/>
            <person name="Shelest E."/>
            <person name="Sherlock G."/>
            <person name="Sophianopoulou V."/>
            <person name="Squina F.M."/>
            <person name="Sun H."/>
            <person name="Susca A."/>
            <person name="Todd R.B."/>
            <person name="Tsang A."/>
            <person name="Unkles S.E."/>
            <person name="van de Wiele N."/>
            <person name="van Rossen-Uffink D."/>
            <person name="Oliveira J.V."/>
            <person name="Vesth T.C."/>
            <person name="Visser J."/>
            <person name="Yu J.-H."/>
            <person name="Zhou M."/>
            <person name="Andersen M.R."/>
            <person name="Archer D.B."/>
            <person name="Baker S.E."/>
            <person name="Benoit I."/>
            <person name="Brakhage A.A."/>
            <person name="Braus G.H."/>
            <person name="Fischer R."/>
            <person name="Frisvad J.C."/>
            <person name="Goldman G.H."/>
            <person name="Houbraken J."/>
            <person name="Oakley B."/>
            <person name="Pocsi I."/>
            <person name="Scazzocchio C."/>
            <person name="Seiboth B."/>
            <person name="vanKuyk P.A."/>
            <person name="Wortman J."/>
            <person name="Dyer P.S."/>
            <person name="Grigoriev I.V."/>
        </authorList>
    </citation>
    <scope>NUCLEOTIDE SEQUENCE [LARGE SCALE GENOMIC DNA]</scope>
    <source>
        <strain evidence="3">ITEM 5010</strain>
    </source>
</reference>
<protein>
    <recommendedName>
        <fullName evidence="4">Hsp70 family protein</fullName>
    </recommendedName>
</protein>
<dbReference type="AlphaFoldDB" id="A0A1R3R618"/>
<dbReference type="SUPFAM" id="SSF53067">
    <property type="entry name" value="Actin-like ATPase domain"/>
    <property type="match status" value="2"/>
</dbReference>
<feature type="region of interest" description="Disordered" evidence="1">
    <location>
        <begin position="334"/>
        <end position="358"/>
    </location>
</feature>
<organism evidence="2 3">
    <name type="scientific">Aspergillus carbonarius (strain ITEM 5010)</name>
    <dbReference type="NCBI Taxonomy" id="602072"/>
    <lineage>
        <taxon>Eukaryota</taxon>
        <taxon>Fungi</taxon>
        <taxon>Dikarya</taxon>
        <taxon>Ascomycota</taxon>
        <taxon>Pezizomycotina</taxon>
        <taxon>Eurotiomycetes</taxon>
        <taxon>Eurotiomycetidae</taxon>
        <taxon>Eurotiales</taxon>
        <taxon>Aspergillaceae</taxon>
        <taxon>Aspergillus</taxon>
        <taxon>Aspergillus subgen. Circumdati</taxon>
    </lineage>
</organism>